<dbReference type="AlphaFoldDB" id="A0AAD1N104"/>
<protein>
    <submittedName>
        <fullName evidence="1">Uncharacterized protein</fullName>
    </submittedName>
</protein>
<organism evidence="1 2">
    <name type="scientific">Mycolicibacterium monacense</name>
    <name type="common">Mycobacterium monacense</name>
    <dbReference type="NCBI Taxonomy" id="85693"/>
    <lineage>
        <taxon>Bacteria</taxon>
        <taxon>Bacillati</taxon>
        <taxon>Actinomycetota</taxon>
        <taxon>Actinomycetes</taxon>
        <taxon>Mycobacteriales</taxon>
        <taxon>Mycobacteriaceae</taxon>
        <taxon>Mycolicibacterium</taxon>
    </lineage>
</organism>
<accession>A0AAD1N104</accession>
<gene>
    <name evidence="1" type="ORF">MMON_38880</name>
</gene>
<dbReference type="EMBL" id="AP022617">
    <property type="protein sequence ID" value="BBZ62587.1"/>
    <property type="molecule type" value="Genomic_DNA"/>
</dbReference>
<evidence type="ECO:0000313" key="2">
    <source>
        <dbReference type="Proteomes" id="UP000466039"/>
    </source>
</evidence>
<sequence>MSETRTIGASMTAPAAQQGASFRAQTCIEPDRIAHLARDVSEEVQGGFPKAFIRFEGAAPGRLSFSVRTRIAHAELMSFDVAITQLDDGSTSLSTHVCGGLARNNIASWVPAVTWSLGHDIYKRYARELAGALARFDPMSTAVLLERVSWP</sequence>
<evidence type="ECO:0000313" key="1">
    <source>
        <dbReference type="EMBL" id="BBZ62587.1"/>
    </source>
</evidence>
<reference evidence="1 2" key="1">
    <citation type="journal article" date="2019" name="Emerg. Microbes Infect.">
        <title>Comprehensive subspecies identification of 175 nontuberculous mycobacteria species based on 7547 genomic profiles.</title>
        <authorList>
            <person name="Matsumoto Y."/>
            <person name="Kinjo T."/>
            <person name="Motooka D."/>
            <person name="Nabeya D."/>
            <person name="Jung N."/>
            <person name="Uechi K."/>
            <person name="Horii T."/>
            <person name="Iida T."/>
            <person name="Fujita J."/>
            <person name="Nakamura S."/>
        </authorList>
    </citation>
    <scope>NUCLEOTIDE SEQUENCE [LARGE SCALE GENOMIC DNA]</scope>
    <source>
        <strain evidence="1 2">JCM 15658</strain>
    </source>
</reference>
<name>A0AAD1N104_MYCMB</name>
<proteinExistence type="predicted"/>
<keyword evidence="2" id="KW-1185">Reference proteome</keyword>
<dbReference type="Proteomes" id="UP000466039">
    <property type="component" value="Chromosome"/>
</dbReference>